<dbReference type="InterPro" id="IPR008551">
    <property type="entry name" value="TANGO2"/>
</dbReference>
<reference evidence="1 2" key="1">
    <citation type="submission" date="2020-02" db="EMBL/GenBank/DDBJ databases">
        <title>Albibacoteraceae fam. nov., the first described family within the subdivision 4 Verrucomicrobia.</title>
        <authorList>
            <person name="Xi F."/>
        </authorList>
    </citation>
    <scope>NUCLEOTIDE SEQUENCE [LARGE SCALE GENOMIC DNA]</scope>
    <source>
        <strain evidence="1 2">CK1056</strain>
    </source>
</reference>
<dbReference type="AlphaFoldDB" id="A0A6B2M3Z9"/>
<dbReference type="Proteomes" id="UP000478417">
    <property type="component" value="Unassembled WGS sequence"/>
</dbReference>
<proteinExistence type="predicted"/>
<dbReference type="RefSeq" id="WP_163964212.1">
    <property type="nucleotide sequence ID" value="NZ_JAAGNX010000002.1"/>
</dbReference>
<dbReference type="PANTHER" id="PTHR17985">
    <property type="entry name" value="SER/THR-RICH PROTEIN T10 IN DGCR REGION"/>
    <property type="match status" value="1"/>
</dbReference>
<organism evidence="1 2">
    <name type="scientific">Oceanipulchritudo coccoides</name>
    <dbReference type="NCBI Taxonomy" id="2706888"/>
    <lineage>
        <taxon>Bacteria</taxon>
        <taxon>Pseudomonadati</taxon>
        <taxon>Verrucomicrobiota</taxon>
        <taxon>Opitutia</taxon>
        <taxon>Puniceicoccales</taxon>
        <taxon>Oceanipulchritudinaceae</taxon>
        <taxon>Oceanipulchritudo</taxon>
    </lineage>
</organism>
<comment type="caution">
    <text evidence="1">The sequence shown here is derived from an EMBL/GenBank/DDBJ whole genome shotgun (WGS) entry which is preliminary data.</text>
</comment>
<sequence length="237" mass="26676">MCTMAWGEDSGKLWVCFNRDEQRSRPEAEAFALHEGPNGPVAYARDPQGGGTWFAVSSRGFVVALLNAYLTDEDNDAGGVQSRGLIVKELVLCDSFTKAIERFSRLDLSPYSPFHLFLMGPSSRYGFTWDGKHLTPDSSPATFWTTSSRDPDTVINWRKQWWKGQSRHPMKSAVVAERLRMGNRENPGFGATMDREDARTVSQIHVEVEEDSFTALYRGREPDGVGFKEPIRICYPA</sequence>
<evidence type="ECO:0000313" key="2">
    <source>
        <dbReference type="Proteomes" id="UP000478417"/>
    </source>
</evidence>
<name>A0A6B2M3Z9_9BACT</name>
<keyword evidence="2" id="KW-1185">Reference proteome</keyword>
<dbReference type="EMBL" id="JAAGNX010000002">
    <property type="protein sequence ID" value="NDV62380.1"/>
    <property type="molecule type" value="Genomic_DNA"/>
</dbReference>
<dbReference type="PANTHER" id="PTHR17985:SF8">
    <property type="entry name" value="TRANSPORT AND GOLGI ORGANIZATION PROTEIN 2 HOMOLOG"/>
    <property type="match status" value="1"/>
</dbReference>
<protein>
    <submittedName>
        <fullName evidence="1">NRDE family protein</fullName>
    </submittedName>
</protein>
<dbReference type="Pfam" id="PF05742">
    <property type="entry name" value="TANGO2"/>
    <property type="match status" value="1"/>
</dbReference>
<evidence type="ECO:0000313" key="1">
    <source>
        <dbReference type="EMBL" id="NDV62380.1"/>
    </source>
</evidence>
<gene>
    <name evidence="1" type="ORF">G0Q06_07960</name>
</gene>
<accession>A0A6B2M3Z9</accession>